<keyword evidence="2" id="KW-1185">Reference proteome</keyword>
<accession>A0ACB8AVJ8</accession>
<evidence type="ECO:0000313" key="1">
    <source>
        <dbReference type="EMBL" id="KAH7917292.1"/>
    </source>
</evidence>
<name>A0ACB8AVJ8_9AGAM</name>
<comment type="caution">
    <text evidence="1">The sequence shown here is derived from an EMBL/GenBank/DDBJ whole genome shotgun (WGS) entry which is preliminary data.</text>
</comment>
<evidence type="ECO:0000313" key="2">
    <source>
        <dbReference type="Proteomes" id="UP000790709"/>
    </source>
</evidence>
<gene>
    <name evidence="1" type="ORF">BV22DRAFT_1042412</name>
</gene>
<organism evidence="1 2">
    <name type="scientific">Leucogyrophana mollusca</name>
    <dbReference type="NCBI Taxonomy" id="85980"/>
    <lineage>
        <taxon>Eukaryota</taxon>
        <taxon>Fungi</taxon>
        <taxon>Dikarya</taxon>
        <taxon>Basidiomycota</taxon>
        <taxon>Agaricomycotina</taxon>
        <taxon>Agaricomycetes</taxon>
        <taxon>Agaricomycetidae</taxon>
        <taxon>Boletales</taxon>
        <taxon>Boletales incertae sedis</taxon>
        <taxon>Leucogyrophana</taxon>
    </lineage>
</organism>
<proteinExistence type="predicted"/>
<sequence>MTRGFELWPVDVGQSLGQKAATCRPGTASKATNKRRSDSTAGTMLSLGPSARQQTPAPYLPQQTTASPQHPQIWTVPDCSTSFVDARSFREY</sequence>
<dbReference type="Proteomes" id="UP000790709">
    <property type="component" value="Unassembled WGS sequence"/>
</dbReference>
<reference evidence="1" key="1">
    <citation type="journal article" date="2021" name="New Phytol.">
        <title>Evolutionary innovations through gain and loss of genes in the ectomycorrhizal Boletales.</title>
        <authorList>
            <person name="Wu G."/>
            <person name="Miyauchi S."/>
            <person name="Morin E."/>
            <person name="Kuo A."/>
            <person name="Drula E."/>
            <person name="Varga T."/>
            <person name="Kohler A."/>
            <person name="Feng B."/>
            <person name="Cao Y."/>
            <person name="Lipzen A."/>
            <person name="Daum C."/>
            <person name="Hundley H."/>
            <person name="Pangilinan J."/>
            <person name="Johnson J."/>
            <person name="Barry K."/>
            <person name="LaButti K."/>
            <person name="Ng V."/>
            <person name="Ahrendt S."/>
            <person name="Min B."/>
            <person name="Choi I.G."/>
            <person name="Park H."/>
            <person name="Plett J.M."/>
            <person name="Magnuson J."/>
            <person name="Spatafora J.W."/>
            <person name="Nagy L.G."/>
            <person name="Henrissat B."/>
            <person name="Grigoriev I.V."/>
            <person name="Yang Z.L."/>
            <person name="Xu J."/>
            <person name="Martin F.M."/>
        </authorList>
    </citation>
    <scope>NUCLEOTIDE SEQUENCE</scope>
    <source>
        <strain evidence="1">KUC20120723A-06</strain>
    </source>
</reference>
<protein>
    <submittedName>
        <fullName evidence="1">Uncharacterized protein</fullName>
    </submittedName>
</protein>
<dbReference type="EMBL" id="MU267137">
    <property type="protein sequence ID" value="KAH7917292.1"/>
    <property type="molecule type" value="Genomic_DNA"/>
</dbReference>